<protein>
    <recommendedName>
        <fullName evidence="3">CopG family transcriptional regulator</fullName>
    </recommendedName>
</protein>
<reference evidence="2" key="1">
    <citation type="submission" date="2024-05" db="EMBL/GenBank/DDBJ databases">
        <authorList>
            <person name="Luo Y.-C."/>
            <person name="Nicholds J."/>
            <person name="Mortimer T."/>
            <person name="Maboni G."/>
        </authorList>
    </citation>
    <scope>NUCLEOTIDE SEQUENCE</scope>
    <source>
        <strain evidence="2">151836</strain>
    </source>
</reference>
<evidence type="ECO:0000313" key="2">
    <source>
        <dbReference type="EMBL" id="XDJ48297.1"/>
    </source>
</evidence>
<evidence type="ECO:0000256" key="1">
    <source>
        <dbReference type="SAM" id="MobiDB-lite"/>
    </source>
</evidence>
<dbReference type="EMBL" id="CP158254">
    <property type="protein sequence ID" value="XDJ48297.1"/>
    <property type="molecule type" value="Genomic_DNA"/>
</dbReference>
<feature type="compositionally biased region" description="Basic and acidic residues" evidence="1">
    <location>
        <begin position="14"/>
        <end position="26"/>
    </location>
</feature>
<accession>A0AB39D0F2</accession>
<evidence type="ECO:0008006" key="3">
    <source>
        <dbReference type="Google" id="ProtNLM"/>
    </source>
</evidence>
<name>A0AB39D0F2_9BURK</name>
<dbReference type="AlphaFoldDB" id="A0AB39D0F2"/>
<gene>
    <name evidence="2" type="ORF">ABRZ04_04340</name>
</gene>
<dbReference type="RefSeq" id="WP_368640449.1">
    <property type="nucleotide sequence ID" value="NZ_CP158254.1"/>
</dbReference>
<organism evidence="2">
    <name type="scientific">Castellaniella ginsengisoli</name>
    <dbReference type="NCBI Taxonomy" id="546114"/>
    <lineage>
        <taxon>Bacteria</taxon>
        <taxon>Pseudomonadati</taxon>
        <taxon>Pseudomonadota</taxon>
        <taxon>Betaproteobacteria</taxon>
        <taxon>Burkholderiales</taxon>
        <taxon>Alcaligenaceae</taxon>
        <taxon>Castellaniella</taxon>
    </lineage>
</organism>
<sequence length="109" mass="12317">MSTAKKIPGTESAWDDRTLGSSEEHAALAPKDLQEQVEDALAMQMISIRLPKHIIKLFKALAQIEGIGYQPLMREALTRFAEGEARHVVMEMAREDKRQQKERESKKAA</sequence>
<proteinExistence type="predicted"/>
<feature type="region of interest" description="Disordered" evidence="1">
    <location>
        <begin position="1"/>
        <end position="30"/>
    </location>
</feature>